<sequence>MNDFNIKLLTPNDWVLYKLVRLESLLDSPDSFGSTYEQESALSDADWQSRLDLKARGLDAMPLVAQRGGRAVGLAWGVIHAPDVAAAHIYQMWVLPAVRGEGIAKALLHEMTAWALGRKCDQIALAVTTNNAAAFRLYRSSGFIAIGQPTPLRNGSVLMVQPMALNLHSAVERSF</sequence>
<dbReference type="PANTHER" id="PTHR43420">
    <property type="entry name" value="ACETYLTRANSFERASE"/>
    <property type="match status" value="1"/>
</dbReference>
<dbReference type="Pfam" id="PF00583">
    <property type="entry name" value="Acetyltransf_1"/>
    <property type="match status" value="1"/>
</dbReference>
<reference evidence="4 5" key="1">
    <citation type="submission" date="2020-01" db="EMBL/GenBank/DDBJ databases">
        <title>Whole genome sequencing of Halomonas alkaliphila strain LS44.</title>
        <authorList>
            <person name="Kumar S."/>
            <person name="Paul D."/>
            <person name="Shouche Y."/>
            <person name="Suryavanshi M.V."/>
        </authorList>
    </citation>
    <scope>NUCLEOTIDE SEQUENCE [LARGE SCALE GENOMIC DNA]</scope>
    <source>
        <strain evidence="4 5">LS44</strain>
    </source>
</reference>
<gene>
    <name evidence="4" type="ORF">GPL32_16780</name>
</gene>
<accession>A0A7C9K8B7</accession>
<dbReference type="RefSeq" id="WP_162219999.1">
    <property type="nucleotide sequence ID" value="NZ_JAAEHK010000036.1"/>
</dbReference>
<dbReference type="EMBL" id="JAAEHK010000036">
    <property type="protein sequence ID" value="NDL72161.1"/>
    <property type="molecule type" value="Genomic_DNA"/>
</dbReference>
<dbReference type="Proteomes" id="UP000480312">
    <property type="component" value="Unassembled WGS sequence"/>
</dbReference>
<evidence type="ECO:0000313" key="5">
    <source>
        <dbReference type="Proteomes" id="UP000480312"/>
    </source>
</evidence>
<keyword evidence="2" id="KW-0012">Acyltransferase</keyword>
<dbReference type="InterPro" id="IPR000182">
    <property type="entry name" value="GNAT_dom"/>
</dbReference>
<evidence type="ECO:0000259" key="3">
    <source>
        <dbReference type="PROSITE" id="PS51186"/>
    </source>
</evidence>
<dbReference type="Gene3D" id="3.40.630.30">
    <property type="match status" value="1"/>
</dbReference>
<protein>
    <submittedName>
        <fullName evidence="4">GNAT family N-acetyltransferase</fullName>
    </submittedName>
</protein>
<comment type="caution">
    <text evidence="4">The sequence shown here is derived from an EMBL/GenBank/DDBJ whole genome shotgun (WGS) entry which is preliminary data.</text>
</comment>
<keyword evidence="1 4" id="KW-0808">Transferase</keyword>
<proteinExistence type="predicted"/>
<evidence type="ECO:0000256" key="2">
    <source>
        <dbReference type="ARBA" id="ARBA00023315"/>
    </source>
</evidence>
<dbReference type="SUPFAM" id="SSF55729">
    <property type="entry name" value="Acyl-CoA N-acyltransferases (Nat)"/>
    <property type="match status" value="1"/>
</dbReference>
<dbReference type="CDD" id="cd04301">
    <property type="entry name" value="NAT_SF"/>
    <property type="match status" value="1"/>
</dbReference>
<dbReference type="InterPro" id="IPR050680">
    <property type="entry name" value="YpeA/RimI_acetyltransf"/>
</dbReference>
<evidence type="ECO:0000256" key="1">
    <source>
        <dbReference type="ARBA" id="ARBA00022679"/>
    </source>
</evidence>
<dbReference type="OrthoDB" id="9799092at2"/>
<dbReference type="AlphaFoldDB" id="A0A7C9K8B7"/>
<dbReference type="InterPro" id="IPR016181">
    <property type="entry name" value="Acyl_CoA_acyltransferase"/>
</dbReference>
<organism evidence="4 5">
    <name type="scientific">Vreelandella alkaliphila</name>
    <dbReference type="NCBI Taxonomy" id="272774"/>
    <lineage>
        <taxon>Bacteria</taxon>
        <taxon>Pseudomonadati</taxon>
        <taxon>Pseudomonadota</taxon>
        <taxon>Gammaproteobacteria</taxon>
        <taxon>Oceanospirillales</taxon>
        <taxon>Halomonadaceae</taxon>
        <taxon>Vreelandella</taxon>
    </lineage>
</organism>
<dbReference type="GO" id="GO:0016747">
    <property type="term" value="F:acyltransferase activity, transferring groups other than amino-acyl groups"/>
    <property type="evidence" value="ECO:0007669"/>
    <property type="project" value="InterPro"/>
</dbReference>
<evidence type="ECO:0000313" key="4">
    <source>
        <dbReference type="EMBL" id="NDL72161.1"/>
    </source>
</evidence>
<name>A0A7C9K8B7_9GAMM</name>
<feature type="domain" description="N-acetyltransferase" evidence="3">
    <location>
        <begin position="4"/>
        <end position="164"/>
    </location>
</feature>
<dbReference type="PROSITE" id="PS51186">
    <property type="entry name" value="GNAT"/>
    <property type="match status" value="1"/>
</dbReference>